<evidence type="ECO:0000313" key="6">
    <source>
        <dbReference type="Proteomes" id="UP000326912"/>
    </source>
</evidence>
<feature type="domain" description="Glycosyl hydrolase family 13 catalytic" evidence="4">
    <location>
        <begin position="15"/>
        <end position="291"/>
    </location>
</feature>
<gene>
    <name evidence="5" type="ORF">KDW_63520</name>
</gene>
<sequence>MINAYSWWQSGVVYQIYPRSFMDSNGDGIGDLAGIHQRLDYLQWLGVDAIWLSPIYPSPMADFGYDIADYTNIDPLFGTLQDFEVLLRETHKRNMKMILDFVPNHTSDEHAWFVESRASRENEKRDWYIWKDPAEDGGPPNNWTSFFGGSAWEFDNASGQYYLHMFDVKQPDLNWRNPRVRQAMYDVMRFWLERGVDGFRVDVIWMMMKDGQFRDNPNRPEWKPGDPPYARQEGIYTENQPEVHEIIREMRSLIDTYGERVFIGEIYLPVPLLMNYYGETLDEVHLPSISNL</sequence>
<dbReference type="RefSeq" id="WP_151759740.1">
    <property type="nucleotide sequence ID" value="NZ_BKZW01000006.1"/>
</dbReference>
<dbReference type="Gene3D" id="3.90.400.10">
    <property type="entry name" value="Oligo-1,6-glucosidase, Domain 2"/>
    <property type="match status" value="1"/>
</dbReference>
<keyword evidence="3" id="KW-0326">Glycosidase</keyword>
<dbReference type="GO" id="GO:0009313">
    <property type="term" value="P:oligosaccharide catabolic process"/>
    <property type="evidence" value="ECO:0007669"/>
    <property type="project" value="TreeGrafter"/>
</dbReference>
<proteinExistence type="inferred from homology"/>
<dbReference type="Gene3D" id="3.20.20.80">
    <property type="entry name" value="Glycosidases"/>
    <property type="match status" value="1"/>
</dbReference>
<dbReference type="EMBL" id="BKZW01000006">
    <property type="protein sequence ID" value="GER92190.1"/>
    <property type="molecule type" value="Genomic_DNA"/>
</dbReference>
<dbReference type="FunFam" id="3.90.400.10:FF:000002">
    <property type="entry name" value="Sucrose isomerase"/>
    <property type="match status" value="1"/>
</dbReference>
<dbReference type="PANTHER" id="PTHR10357">
    <property type="entry name" value="ALPHA-AMYLASE FAMILY MEMBER"/>
    <property type="match status" value="1"/>
</dbReference>
<dbReference type="InterPro" id="IPR017853">
    <property type="entry name" value="GH"/>
</dbReference>
<dbReference type="SMART" id="SM00642">
    <property type="entry name" value="Aamy"/>
    <property type="match status" value="1"/>
</dbReference>
<organism evidence="5 6">
    <name type="scientific">Dictyobacter vulcani</name>
    <dbReference type="NCBI Taxonomy" id="2607529"/>
    <lineage>
        <taxon>Bacteria</taxon>
        <taxon>Bacillati</taxon>
        <taxon>Chloroflexota</taxon>
        <taxon>Ktedonobacteria</taxon>
        <taxon>Ktedonobacterales</taxon>
        <taxon>Dictyobacteraceae</taxon>
        <taxon>Dictyobacter</taxon>
    </lineage>
</organism>
<comment type="caution">
    <text evidence="5">The sequence shown here is derived from an EMBL/GenBank/DDBJ whole genome shotgun (WGS) entry which is preliminary data.</text>
</comment>
<evidence type="ECO:0000313" key="5">
    <source>
        <dbReference type="EMBL" id="GER92190.1"/>
    </source>
</evidence>
<evidence type="ECO:0000256" key="1">
    <source>
        <dbReference type="ARBA" id="ARBA00008061"/>
    </source>
</evidence>
<protein>
    <recommendedName>
        <fullName evidence="4">Glycosyl hydrolase family 13 catalytic domain-containing protein</fullName>
    </recommendedName>
</protein>
<evidence type="ECO:0000256" key="3">
    <source>
        <dbReference type="ARBA" id="ARBA00023295"/>
    </source>
</evidence>
<dbReference type="SUPFAM" id="SSF51445">
    <property type="entry name" value="(Trans)glycosidases"/>
    <property type="match status" value="1"/>
</dbReference>
<dbReference type="AlphaFoldDB" id="A0A5J4L050"/>
<dbReference type="Pfam" id="PF00128">
    <property type="entry name" value="Alpha-amylase"/>
    <property type="match status" value="1"/>
</dbReference>
<dbReference type="GO" id="GO:0004556">
    <property type="term" value="F:alpha-amylase activity"/>
    <property type="evidence" value="ECO:0007669"/>
    <property type="project" value="TreeGrafter"/>
</dbReference>
<dbReference type="Proteomes" id="UP000326912">
    <property type="component" value="Unassembled WGS sequence"/>
</dbReference>
<keyword evidence="6" id="KW-1185">Reference proteome</keyword>
<dbReference type="InterPro" id="IPR006047">
    <property type="entry name" value="GH13_cat_dom"/>
</dbReference>
<keyword evidence="2" id="KW-0378">Hydrolase</keyword>
<dbReference type="InterPro" id="IPR045857">
    <property type="entry name" value="O16G_dom_2"/>
</dbReference>
<evidence type="ECO:0000256" key="2">
    <source>
        <dbReference type="ARBA" id="ARBA00022801"/>
    </source>
</evidence>
<reference evidence="5 6" key="1">
    <citation type="submission" date="2019-10" db="EMBL/GenBank/DDBJ databases">
        <title>Dictyobacter vulcani sp. nov., within the class Ktedonobacteria, isolated from soil of volcanic Mt. Zao.</title>
        <authorList>
            <person name="Zheng Y."/>
            <person name="Wang C.M."/>
            <person name="Sakai Y."/>
            <person name="Abe K."/>
            <person name="Yokota A."/>
            <person name="Yabe S."/>
        </authorList>
    </citation>
    <scope>NUCLEOTIDE SEQUENCE [LARGE SCALE GENOMIC DNA]</scope>
    <source>
        <strain evidence="5 6">W12</strain>
    </source>
</reference>
<name>A0A5J4L050_9CHLR</name>
<comment type="similarity">
    <text evidence="1">Belongs to the glycosyl hydrolase 13 family.</text>
</comment>
<accession>A0A5J4L050</accession>
<evidence type="ECO:0000259" key="4">
    <source>
        <dbReference type="SMART" id="SM00642"/>
    </source>
</evidence>
<dbReference type="PANTHER" id="PTHR10357:SF179">
    <property type="entry name" value="NEUTRAL AND BASIC AMINO ACID TRANSPORT PROTEIN RBAT"/>
    <property type="match status" value="1"/>
</dbReference>